<keyword evidence="7" id="KW-1185">Reference proteome</keyword>
<dbReference type="InterPro" id="IPR001650">
    <property type="entry name" value="Helicase_C-like"/>
</dbReference>
<feature type="domain" description="Helicase C-terminal" evidence="5">
    <location>
        <begin position="939"/>
        <end position="1092"/>
    </location>
</feature>
<dbReference type="PROSITE" id="PS51194">
    <property type="entry name" value="HELICASE_CTER"/>
    <property type="match status" value="1"/>
</dbReference>
<dbReference type="Pfam" id="PF04434">
    <property type="entry name" value="SWIM"/>
    <property type="match status" value="1"/>
</dbReference>
<dbReference type="GO" id="GO:0004386">
    <property type="term" value="F:helicase activity"/>
    <property type="evidence" value="ECO:0007669"/>
    <property type="project" value="UniProtKB-KW"/>
</dbReference>
<dbReference type="Gene3D" id="3.40.50.10810">
    <property type="entry name" value="Tandem AAA-ATPase domain"/>
    <property type="match status" value="1"/>
</dbReference>
<dbReference type="InterPro" id="IPR007527">
    <property type="entry name" value="Znf_SWIM"/>
</dbReference>
<dbReference type="Pfam" id="PF00176">
    <property type="entry name" value="SNF2-rel_dom"/>
    <property type="match status" value="1"/>
</dbReference>
<keyword evidence="6" id="KW-0547">Nucleotide-binding</keyword>
<dbReference type="SMART" id="SM00490">
    <property type="entry name" value="HELICc"/>
    <property type="match status" value="1"/>
</dbReference>
<evidence type="ECO:0000256" key="2">
    <source>
        <dbReference type="PROSITE-ProRule" id="PRU00325"/>
    </source>
</evidence>
<dbReference type="GO" id="GO:0005524">
    <property type="term" value="F:ATP binding"/>
    <property type="evidence" value="ECO:0007669"/>
    <property type="project" value="InterPro"/>
</dbReference>
<dbReference type="InterPro" id="IPR038718">
    <property type="entry name" value="SNF2-like_sf"/>
</dbReference>
<dbReference type="Gene3D" id="3.40.50.300">
    <property type="entry name" value="P-loop containing nucleotide triphosphate hydrolases"/>
    <property type="match status" value="1"/>
</dbReference>
<feature type="domain" description="SWIM-type" evidence="3">
    <location>
        <begin position="56"/>
        <end position="93"/>
    </location>
</feature>
<dbReference type="GO" id="GO:0008270">
    <property type="term" value="F:zinc ion binding"/>
    <property type="evidence" value="ECO:0007669"/>
    <property type="project" value="UniProtKB-KW"/>
</dbReference>
<dbReference type="SMART" id="SM00487">
    <property type="entry name" value="DEXDc"/>
    <property type="match status" value="1"/>
</dbReference>
<reference evidence="6 7" key="1">
    <citation type="submission" date="2019-01" db="EMBL/GenBank/DDBJ databases">
        <title>Genome sequencing of strain FW100M-2.</title>
        <authorList>
            <person name="Heo J."/>
            <person name="Kim S.-J."/>
            <person name="Kim J.-S."/>
            <person name="Hong S.-B."/>
            <person name="Kwon S.-W."/>
        </authorList>
    </citation>
    <scope>NUCLEOTIDE SEQUENCE [LARGE SCALE GENOMIC DNA]</scope>
    <source>
        <strain evidence="6 7">FW100M-2</strain>
    </source>
</reference>
<dbReference type="CDD" id="cd18793">
    <property type="entry name" value="SF2_C_SNF"/>
    <property type="match status" value="1"/>
</dbReference>
<dbReference type="EMBL" id="CP035492">
    <property type="protein sequence ID" value="QAY65952.1"/>
    <property type="molecule type" value="Genomic_DNA"/>
</dbReference>
<keyword evidence="1" id="KW-0378">Hydrolase</keyword>
<dbReference type="Pfam" id="PF08455">
    <property type="entry name" value="SNF2_assoc"/>
    <property type="match status" value="1"/>
</dbReference>
<evidence type="ECO:0000313" key="7">
    <source>
        <dbReference type="Proteomes" id="UP000293568"/>
    </source>
</evidence>
<dbReference type="InterPro" id="IPR013663">
    <property type="entry name" value="Helicase_SWF/SNF/SWI_bac"/>
</dbReference>
<evidence type="ECO:0000259" key="3">
    <source>
        <dbReference type="PROSITE" id="PS50966"/>
    </source>
</evidence>
<keyword evidence="6" id="KW-0347">Helicase</keyword>
<dbReference type="InterPro" id="IPR027417">
    <property type="entry name" value="P-loop_NTPase"/>
</dbReference>
<dbReference type="InterPro" id="IPR014001">
    <property type="entry name" value="Helicase_ATP-bd"/>
</dbReference>
<evidence type="ECO:0000256" key="1">
    <source>
        <dbReference type="ARBA" id="ARBA00022801"/>
    </source>
</evidence>
<dbReference type="GO" id="GO:0016787">
    <property type="term" value="F:hydrolase activity"/>
    <property type="evidence" value="ECO:0007669"/>
    <property type="project" value="UniProtKB-KW"/>
</dbReference>
<accession>A0A4P6ESN5</accession>
<dbReference type="AlphaFoldDB" id="A0A4P6ESN5"/>
<dbReference type="OrthoDB" id="9760715at2"/>
<dbReference type="PANTHER" id="PTHR10799">
    <property type="entry name" value="SNF2/RAD54 HELICASE FAMILY"/>
    <property type="match status" value="1"/>
</dbReference>
<dbReference type="Pfam" id="PF00271">
    <property type="entry name" value="Helicase_C"/>
    <property type="match status" value="1"/>
</dbReference>
<evidence type="ECO:0000313" key="6">
    <source>
        <dbReference type="EMBL" id="QAY65952.1"/>
    </source>
</evidence>
<evidence type="ECO:0000259" key="4">
    <source>
        <dbReference type="PROSITE" id="PS51192"/>
    </source>
</evidence>
<dbReference type="Proteomes" id="UP000293568">
    <property type="component" value="Chromosome"/>
</dbReference>
<dbReference type="KEGG" id="pprt:ET464_05680"/>
<keyword evidence="2" id="KW-0479">Metal-binding</keyword>
<dbReference type="SUPFAM" id="SSF52540">
    <property type="entry name" value="P-loop containing nucleoside triphosphate hydrolases"/>
    <property type="match status" value="2"/>
</dbReference>
<protein>
    <submittedName>
        <fullName evidence="6">Helicase SNF</fullName>
    </submittedName>
</protein>
<dbReference type="PROSITE" id="PS50966">
    <property type="entry name" value="ZF_SWIM"/>
    <property type="match status" value="1"/>
</dbReference>
<sequence length="1107" mass="125322">MSFQLTNRIIKLLCGALSYERGERYWKEGRVRLIDTDQAGMRFTAEVAGGKSGSFVQVHIDGDGDVEAECTCLSSLAEQHYCKHIAAVLLAVHDLVNGGSAPVRSYSHLLGETEAPSAGLTERRLSSRTRAAFVRELPVPSSDKLLRMFGGKPRRPPVMGTFADNRLLLECEFSCRLHPYGDGKQLFGLSVKIGPKKLYTVQRIRDLLIHIERGEPYTVSKYFTYDPEAHCFRTEDYEAVQELVQACRKEQLYWEAASVKAGQPFPGGDRMLLLLPDTWEALMPKLAAAPRVNLEYGGQSYNGLTVSDEPLPLRFEFSETGQEQYVMEAEGLRAVGILEPYSLVLHEGKLKTLPAELCRSLLQLQQMLEPYDSPAVPIAPGLMEPLIERVVPSLKRLGAVHIAPSVSDRIVHKPLKAKLFLDRIRDRLVAGLEFQYGEIVINPLEPERRRAAEQIVMRDSDRENRILQLMEQASFAKTEGGYFLHEEDEQYRFLHYIVPQLEPLLDVYATTAVKTMLVQGLQPVMKVQADERTDWLDIQFTIDGIPESEIRKLLQSLEQKRTYHRLPDGAFVPLDTEEMRAVARVINELGMTRSELADPALKLPVMRGIPLMDAAQHPNVKLGKSFRKLLDHLRNPDHLDFPVPPGLEPILRDYQKDGYQWMKTLAHYRFGGILADDMGLGKTIQSIAFLVSVLPEIRSLRQPALVVAPASLIYNWKNEIARFAPELQAVIVEGTANERQTLLAGHMERTDVIITSYPVLRKDAKLFAASDMRFHTLILDEAQYFKNYATQTAHAVKQIAAIHRFALTGTPVENRLEELWSIFHAVFPALFPKRDVFGELTKETIARRSKPFLLRRVKADVLKELPDKIETVQASGLFPEQKKLYAAYLAKLRHDAYKHLDNDTFNQNQIRILAGITRLRQLCCHPALFVEDYTGSSAKFEQLLELVEECRNAGKRMLVFSQFTQMLTLIRRALAEREVSFFYLDGQTPAAERVELCSRFNNGERELFLASTKAGGTGLNLTGADTVILYDLWWNPAVEQQAMDRAHRIGQKNTVQVIRLVSEGTVEDKMMELQERKRNLLDEIVSPGDKLAGSLTSDDIRELLQLV</sequence>
<keyword evidence="6" id="KW-0067">ATP-binding</keyword>
<dbReference type="PROSITE" id="PS51192">
    <property type="entry name" value="HELICASE_ATP_BIND_1"/>
    <property type="match status" value="1"/>
</dbReference>
<organism evidence="6 7">
    <name type="scientific">Paenibacillus protaetiae</name>
    <dbReference type="NCBI Taxonomy" id="2509456"/>
    <lineage>
        <taxon>Bacteria</taxon>
        <taxon>Bacillati</taxon>
        <taxon>Bacillota</taxon>
        <taxon>Bacilli</taxon>
        <taxon>Bacillales</taxon>
        <taxon>Paenibacillaceae</taxon>
        <taxon>Paenibacillus</taxon>
    </lineage>
</organism>
<proteinExistence type="predicted"/>
<name>A0A4P6ESN5_9BACL</name>
<keyword evidence="2" id="KW-0863">Zinc-finger</keyword>
<keyword evidence="2" id="KW-0862">Zinc</keyword>
<gene>
    <name evidence="6" type="ORF">ET464_05680</name>
</gene>
<dbReference type="FunFam" id="3.40.50.300:FF:000533">
    <property type="entry name" value="Helicase, Snf2 family"/>
    <property type="match status" value="1"/>
</dbReference>
<feature type="domain" description="Helicase ATP-binding" evidence="4">
    <location>
        <begin position="663"/>
        <end position="829"/>
    </location>
</feature>
<evidence type="ECO:0000259" key="5">
    <source>
        <dbReference type="PROSITE" id="PS51194"/>
    </source>
</evidence>
<dbReference type="InterPro" id="IPR049730">
    <property type="entry name" value="SNF2/RAD54-like_C"/>
</dbReference>
<dbReference type="InterPro" id="IPR000330">
    <property type="entry name" value="SNF2_N"/>
</dbReference>